<gene>
    <name evidence="1" type="ORF">M408DRAFT_197346</name>
</gene>
<reference evidence="1 2" key="1">
    <citation type="submission" date="2014-04" db="EMBL/GenBank/DDBJ databases">
        <authorList>
            <consortium name="DOE Joint Genome Institute"/>
            <person name="Kuo A."/>
            <person name="Zuccaro A."/>
            <person name="Kohler A."/>
            <person name="Nagy L.G."/>
            <person name="Floudas D."/>
            <person name="Copeland A."/>
            <person name="Barry K.W."/>
            <person name="Cichocki N."/>
            <person name="Veneault-Fourrey C."/>
            <person name="LaButti K."/>
            <person name="Lindquist E.A."/>
            <person name="Lipzen A."/>
            <person name="Lundell T."/>
            <person name="Morin E."/>
            <person name="Murat C."/>
            <person name="Sun H."/>
            <person name="Tunlid A."/>
            <person name="Henrissat B."/>
            <person name="Grigoriev I.V."/>
            <person name="Hibbett D.S."/>
            <person name="Martin F."/>
            <person name="Nordberg H.P."/>
            <person name="Cantor M.N."/>
            <person name="Hua S.X."/>
        </authorList>
    </citation>
    <scope>NUCLEOTIDE SEQUENCE [LARGE SCALE GENOMIC DNA]</scope>
    <source>
        <strain evidence="1 2">MAFF 305830</strain>
    </source>
</reference>
<dbReference type="EMBL" id="KN824308">
    <property type="protein sequence ID" value="KIM26204.1"/>
    <property type="molecule type" value="Genomic_DNA"/>
</dbReference>
<dbReference type="Proteomes" id="UP000054097">
    <property type="component" value="Unassembled WGS sequence"/>
</dbReference>
<name>A0A0C3B1Z4_SERVB</name>
<evidence type="ECO:0000313" key="2">
    <source>
        <dbReference type="Proteomes" id="UP000054097"/>
    </source>
</evidence>
<protein>
    <submittedName>
        <fullName evidence="1">Uncharacterized protein</fullName>
    </submittedName>
</protein>
<dbReference type="OrthoDB" id="2269034at2759"/>
<sequence>MCPELDILLILLVRRNVQSTPGISAITSLEIPTRCPPLLVECFKAIIQGVPVTLPAYYGLSLAGAFEIAQDTAIPGCVDCHRALRYCEGGQGYPALEKAPRPTFEHIKYPEDESEILQTWEARADQWYPFERTPSNFVCSTRFGMVTISR</sequence>
<keyword evidence="2" id="KW-1185">Reference proteome</keyword>
<reference evidence="2" key="2">
    <citation type="submission" date="2015-01" db="EMBL/GenBank/DDBJ databases">
        <title>Evolutionary Origins and Diversification of the Mycorrhizal Mutualists.</title>
        <authorList>
            <consortium name="DOE Joint Genome Institute"/>
            <consortium name="Mycorrhizal Genomics Consortium"/>
            <person name="Kohler A."/>
            <person name="Kuo A."/>
            <person name="Nagy L.G."/>
            <person name="Floudas D."/>
            <person name="Copeland A."/>
            <person name="Barry K.W."/>
            <person name="Cichocki N."/>
            <person name="Veneault-Fourrey C."/>
            <person name="LaButti K."/>
            <person name="Lindquist E.A."/>
            <person name="Lipzen A."/>
            <person name="Lundell T."/>
            <person name="Morin E."/>
            <person name="Murat C."/>
            <person name="Riley R."/>
            <person name="Ohm R."/>
            <person name="Sun H."/>
            <person name="Tunlid A."/>
            <person name="Henrissat B."/>
            <person name="Grigoriev I.V."/>
            <person name="Hibbett D.S."/>
            <person name="Martin F."/>
        </authorList>
    </citation>
    <scope>NUCLEOTIDE SEQUENCE [LARGE SCALE GENOMIC DNA]</scope>
    <source>
        <strain evidence="2">MAFF 305830</strain>
    </source>
</reference>
<accession>A0A0C3B1Z4</accession>
<dbReference type="HOGENOM" id="CLU_1504338_0_0_1"/>
<evidence type="ECO:0000313" key="1">
    <source>
        <dbReference type="EMBL" id="KIM26204.1"/>
    </source>
</evidence>
<organism evidence="1 2">
    <name type="scientific">Serendipita vermifera MAFF 305830</name>
    <dbReference type="NCBI Taxonomy" id="933852"/>
    <lineage>
        <taxon>Eukaryota</taxon>
        <taxon>Fungi</taxon>
        <taxon>Dikarya</taxon>
        <taxon>Basidiomycota</taxon>
        <taxon>Agaricomycotina</taxon>
        <taxon>Agaricomycetes</taxon>
        <taxon>Sebacinales</taxon>
        <taxon>Serendipitaceae</taxon>
        <taxon>Serendipita</taxon>
    </lineage>
</organism>
<dbReference type="AlphaFoldDB" id="A0A0C3B1Z4"/>
<proteinExistence type="predicted"/>